<dbReference type="OrthoDB" id="9788370at2"/>
<dbReference type="PANTHER" id="PTHR42663:SF6">
    <property type="entry name" value="HYDROLASE C777.06C-RELATED"/>
    <property type="match status" value="1"/>
</dbReference>
<dbReference type="Gene3D" id="3.60.15.10">
    <property type="entry name" value="Ribonuclease Z/Hydroxyacylglutathione hydrolase-like"/>
    <property type="match status" value="1"/>
</dbReference>
<evidence type="ECO:0000313" key="3">
    <source>
        <dbReference type="Proteomes" id="UP000028730"/>
    </source>
</evidence>
<dbReference type="RefSeq" id="WP_044086448.1">
    <property type="nucleotide sequence ID" value="NZ_ATLK01000001.1"/>
</dbReference>
<sequence>MKLQHLGTAAAERIPGIFCMCDLCMHAREVGGKEIRTQSQALIDDSVLLDFPGDTYFHYIQYKFDLPAITTLFVTHWHSDHFYGEDLAYRMSAYANDNPTHMDVYGSEAVGGFYERAFFLEEQYDHSRLSYHVLRPGDSVTVKASNGKEYTVYAFEAKHGHDFGDCLFYGITDGHSSVLYAHDTCYFHESAWKDLAKAGLKYDYVSLDCTHALVEDIQTSVHMRFIDDLKVRDRLVNMGLADSSTIFVANHFSHNGLATYEQMQAAAVKEGFISSYDGMTTEF</sequence>
<dbReference type="SUPFAM" id="SSF56281">
    <property type="entry name" value="Metallo-hydrolase/oxidoreductase"/>
    <property type="match status" value="1"/>
</dbReference>
<comment type="caution">
    <text evidence="2">The sequence shown here is derived from an EMBL/GenBank/DDBJ whole genome shotgun (WGS) entry which is preliminary data.</text>
</comment>
<dbReference type="InterPro" id="IPR001279">
    <property type="entry name" value="Metallo-B-lactamas"/>
</dbReference>
<reference evidence="2 3" key="1">
    <citation type="journal article" date="2014" name="Appl. Environ. Microbiol.">
        <title>Genomic encyclopedia of type strains of the genus Bifidobacterium.</title>
        <authorList>
            <person name="Milani C."/>
            <person name="Lugli G.A."/>
            <person name="Duranti S."/>
            <person name="Turroni F."/>
            <person name="Bottacini F."/>
            <person name="Mangifesta M."/>
            <person name="Sanchez B."/>
            <person name="Viappiani A."/>
            <person name="Mancabelli L."/>
            <person name="Taminiau B."/>
            <person name="Delcenserie V."/>
            <person name="Barrangou R."/>
            <person name="Margolles A."/>
            <person name="van Sinderen D."/>
            <person name="Ventura M."/>
        </authorList>
    </citation>
    <scope>NUCLEOTIDE SEQUENCE [LARGE SCALE GENOMIC DNA]</scope>
    <source>
        <strain evidence="2 3">DSM 19703</strain>
    </source>
</reference>
<dbReference type="AlphaFoldDB" id="A0A080N5R8"/>
<proteinExistence type="predicted"/>
<organism evidence="2 3">
    <name type="scientific">Bifidobacterium bombi DSM 19703</name>
    <dbReference type="NCBI Taxonomy" id="1341695"/>
    <lineage>
        <taxon>Bacteria</taxon>
        <taxon>Bacillati</taxon>
        <taxon>Actinomycetota</taxon>
        <taxon>Actinomycetes</taxon>
        <taxon>Bifidobacteriales</taxon>
        <taxon>Bifidobacteriaceae</taxon>
        <taxon>Bifidobacterium</taxon>
    </lineage>
</organism>
<feature type="domain" description="Metallo-beta-lactamase" evidence="1">
    <location>
        <begin position="65"/>
        <end position="198"/>
    </location>
</feature>
<accession>A0A080N5R8</accession>
<dbReference type="PANTHER" id="PTHR42663">
    <property type="entry name" value="HYDROLASE C777.06C-RELATED-RELATED"/>
    <property type="match status" value="1"/>
</dbReference>
<dbReference type="STRING" id="1341695.BBOMB_0263"/>
<evidence type="ECO:0000313" key="2">
    <source>
        <dbReference type="EMBL" id="KFF30939.1"/>
    </source>
</evidence>
<dbReference type="eggNOG" id="COG1235">
    <property type="taxonomic scope" value="Bacteria"/>
</dbReference>
<dbReference type="EMBL" id="ATLK01000001">
    <property type="protein sequence ID" value="KFF30939.1"/>
    <property type="molecule type" value="Genomic_DNA"/>
</dbReference>
<name>A0A080N5R8_9BIFI</name>
<evidence type="ECO:0000259" key="1">
    <source>
        <dbReference type="Pfam" id="PF12706"/>
    </source>
</evidence>
<protein>
    <submittedName>
        <fullName evidence="2">Beta-lactamase domain protein</fullName>
    </submittedName>
</protein>
<dbReference type="InterPro" id="IPR036866">
    <property type="entry name" value="RibonucZ/Hydroxyglut_hydro"/>
</dbReference>
<dbReference type="Pfam" id="PF12706">
    <property type="entry name" value="Lactamase_B_2"/>
    <property type="match status" value="1"/>
</dbReference>
<gene>
    <name evidence="2" type="ORF">BBOMB_0263</name>
</gene>
<dbReference type="Proteomes" id="UP000028730">
    <property type="component" value="Unassembled WGS sequence"/>
</dbReference>
<keyword evidence="3" id="KW-1185">Reference proteome</keyword>